<dbReference type="SUPFAM" id="SSF52172">
    <property type="entry name" value="CheY-like"/>
    <property type="match status" value="3"/>
</dbReference>
<dbReference type="Gene3D" id="1.10.287.130">
    <property type="match status" value="1"/>
</dbReference>
<dbReference type="Gene3D" id="6.10.340.10">
    <property type="match status" value="1"/>
</dbReference>
<keyword evidence="11" id="KW-0472">Membrane</keyword>
<evidence type="ECO:0000256" key="7">
    <source>
        <dbReference type="ARBA" id="ARBA00023012"/>
    </source>
</evidence>
<evidence type="ECO:0000256" key="9">
    <source>
        <dbReference type="SAM" id="Coils"/>
    </source>
</evidence>
<evidence type="ECO:0000256" key="8">
    <source>
        <dbReference type="PROSITE-ProRule" id="PRU00169"/>
    </source>
</evidence>
<dbReference type="CDD" id="cd00156">
    <property type="entry name" value="REC"/>
    <property type="match status" value="1"/>
</dbReference>
<dbReference type="OrthoDB" id="9810730at2"/>
<dbReference type="EC" id="2.7.13.3" evidence="3"/>
<comment type="subcellular location">
    <subcellularLocation>
        <location evidence="2">Membrane</location>
    </subcellularLocation>
</comment>
<evidence type="ECO:0000256" key="10">
    <source>
        <dbReference type="SAM" id="MobiDB-lite"/>
    </source>
</evidence>
<feature type="modified residue" description="4-aspartylphosphate" evidence="8">
    <location>
        <position position="972"/>
    </location>
</feature>
<feature type="region of interest" description="Disordered" evidence="10">
    <location>
        <begin position="891"/>
        <end position="913"/>
    </location>
</feature>
<dbReference type="InterPro" id="IPR029016">
    <property type="entry name" value="GAF-like_dom_sf"/>
</dbReference>
<evidence type="ECO:0000256" key="1">
    <source>
        <dbReference type="ARBA" id="ARBA00000085"/>
    </source>
</evidence>
<keyword evidence="9" id="KW-0175">Coiled coil</keyword>
<feature type="domain" description="Response regulatory" evidence="13">
    <location>
        <begin position="1191"/>
        <end position="1308"/>
    </location>
</feature>
<reference evidence="15 16" key="1">
    <citation type="submission" date="2014-08" db="EMBL/GenBank/DDBJ databases">
        <title>Genomic and Phenotypic Diversity of Colwellia psychrerythraea strains from Disparate Marine Basins.</title>
        <authorList>
            <person name="Techtmann S.M."/>
            <person name="Stelling S.C."/>
            <person name="Utturkar S.M."/>
            <person name="Alshibli N."/>
            <person name="Harris A."/>
            <person name="Brown S.D."/>
            <person name="Hazen T.C."/>
        </authorList>
    </citation>
    <scope>NUCLEOTIDE SEQUENCE [LARGE SCALE GENOMIC DNA]</scope>
    <source>
        <strain evidence="15 16">GAB14E</strain>
    </source>
</reference>
<dbReference type="EMBL" id="JQEC01000021">
    <property type="protein sequence ID" value="KGJ93950.1"/>
    <property type="molecule type" value="Genomic_DNA"/>
</dbReference>
<dbReference type="CDD" id="cd06225">
    <property type="entry name" value="HAMP"/>
    <property type="match status" value="1"/>
</dbReference>
<dbReference type="CDD" id="cd17546">
    <property type="entry name" value="REC_hyHK_CKI1_RcsC-like"/>
    <property type="match status" value="1"/>
</dbReference>
<keyword evidence="11" id="KW-0812">Transmembrane</keyword>
<evidence type="ECO:0000259" key="14">
    <source>
        <dbReference type="PROSITE" id="PS50885"/>
    </source>
</evidence>
<dbReference type="InterPro" id="IPR003660">
    <property type="entry name" value="HAMP_dom"/>
</dbReference>
<evidence type="ECO:0000256" key="6">
    <source>
        <dbReference type="ARBA" id="ARBA00022777"/>
    </source>
</evidence>
<dbReference type="SUPFAM" id="SSF47384">
    <property type="entry name" value="Homodimeric domain of signal transducing histidine kinase"/>
    <property type="match status" value="1"/>
</dbReference>
<protein>
    <recommendedName>
        <fullName evidence="3">histidine kinase</fullName>
        <ecNumber evidence="3">2.7.13.3</ecNumber>
    </recommendedName>
</protein>
<dbReference type="FunFam" id="3.30.565.10:FF:000010">
    <property type="entry name" value="Sensor histidine kinase RcsC"/>
    <property type="match status" value="1"/>
</dbReference>
<name>A0A099KUS6_COLPS</name>
<dbReference type="Pfam" id="PF02518">
    <property type="entry name" value="HATPase_c"/>
    <property type="match status" value="1"/>
</dbReference>
<dbReference type="SMART" id="SM00388">
    <property type="entry name" value="HisKA"/>
    <property type="match status" value="1"/>
</dbReference>
<dbReference type="PRINTS" id="PR00344">
    <property type="entry name" value="BCTRLSENSOR"/>
</dbReference>
<dbReference type="Gene3D" id="3.40.50.2300">
    <property type="match status" value="3"/>
</dbReference>
<dbReference type="Pfam" id="PF00672">
    <property type="entry name" value="HAMP"/>
    <property type="match status" value="1"/>
</dbReference>
<dbReference type="InterPro" id="IPR011006">
    <property type="entry name" value="CheY-like_superfamily"/>
</dbReference>
<dbReference type="InterPro" id="IPR005467">
    <property type="entry name" value="His_kinase_dom"/>
</dbReference>
<proteinExistence type="predicted"/>
<dbReference type="SMART" id="SM00448">
    <property type="entry name" value="REC"/>
    <property type="match status" value="3"/>
</dbReference>
<feature type="transmembrane region" description="Helical" evidence="11">
    <location>
        <begin position="15"/>
        <end position="35"/>
    </location>
</feature>
<feature type="domain" description="Histidine kinase" evidence="12">
    <location>
        <begin position="642"/>
        <end position="870"/>
    </location>
</feature>
<dbReference type="SMART" id="SM00304">
    <property type="entry name" value="HAMP"/>
    <property type="match status" value="1"/>
</dbReference>
<accession>A0A099KUS6</accession>
<keyword evidence="6 15" id="KW-0418">Kinase</keyword>
<dbReference type="Pfam" id="PF00072">
    <property type="entry name" value="Response_reg"/>
    <property type="match status" value="3"/>
</dbReference>
<dbReference type="GO" id="GO:0016020">
    <property type="term" value="C:membrane"/>
    <property type="evidence" value="ECO:0007669"/>
    <property type="project" value="UniProtKB-SubCell"/>
</dbReference>
<feature type="coiled-coil region" evidence="9">
    <location>
        <begin position="577"/>
        <end position="638"/>
    </location>
</feature>
<evidence type="ECO:0000256" key="2">
    <source>
        <dbReference type="ARBA" id="ARBA00004370"/>
    </source>
</evidence>
<dbReference type="PROSITE" id="PS50110">
    <property type="entry name" value="RESPONSE_REGULATORY"/>
    <property type="match status" value="3"/>
</dbReference>
<keyword evidence="4 8" id="KW-0597">Phosphoprotein</keyword>
<keyword evidence="5" id="KW-0808">Transferase</keyword>
<feature type="domain" description="HAMP" evidence="14">
    <location>
        <begin position="356"/>
        <end position="408"/>
    </location>
</feature>
<dbReference type="SUPFAM" id="SSF55874">
    <property type="entry name" value="ATPase domain of HSP90 chaperone/DNA topoisomerase II/histidine kinase"/>
    <property type="match status" value="1"/>
</dbReference>
<feature type="transmembrane region" description="Helical" evidence="11">
    <location>
        <begin position="335"/>
        <end position="354"/>
    </location>
</feature>
<sequence length="1308" mass="145203">MANNSKNSGSLGRRLLVRILMMAILPLLMLSIISYKYVSEQLQESTVEHLASVTNLESKSIAVYFDRLLQDLMLESDRVTTVALLQSLKKAYQASDKPLKEFVRSYRWTIIANDQGTDLALFGATYDYADILLVDNDGNILFTLNKHSDLGSKLFSADKIQSRLALSTSKTLTSGEATFSDLEYYAPTKQIAGFFINTLLDEEGDKIGALIFKVSHRLLTKIISEQNLNEEAMPKEIFLIGLDKLVRAKANDGQDNESILTEKFAAKEIDLWFEHHLKTSQSNNLTHKPIFYSHPVKGDVIAQLHPVTIADKVWLVVAEVKTQDVYVVINTLVKVFSMFTVATIVLIIVAALPMTQKIIKPLIKLTEGVRQASLGNLDIIVDINDNTEIGILADGYNAMLANLKHNKQQEQAREWFDSGIVKLNDLMRGAVDKSELSNNILQLLINHCQGQIGTLYWQEKTDFRLMASYGIVEQETIAKNIKAGSGLVGQVALDLQSMEVNDVPDNYHDISSSLGNKAPGSILIYPIIYNQKAVAIVEIAWLDAIPQRAKTFLSQINEIIAIGFIALNQSHHVMMMLKDSQLQSKELQTQQEELRVTNEALSAKSDALRNQQSTLKVAHQETKEKAKALEEASKYKSEFLANMSHELRTPLNSLLILARSLTQNDEGNLSEDEVESAQVILESGRNLLELINEILDLSKVEAGQMKLIAENIYFRDLLLSMNSRFKHMAEDKQISFSIELSDELDESFVSDSGKLGQILSNLISNALKFTDQGGVTLTISIEHSEGLLAGQNQVLALRVKDTGIGIAHDKLQAVFEAFQQADGTTSRTHGGTGLGLSIALSLTRLLGGDIQLESTPGQGSTFNLYLPLKHADLTPIADNIIARPQAIHPIKEPKSDSQPRFMPSYTPPPFVDDRERLDNEKQLILVIEDDPHFAKIVYNACHKQNCQVIVAADGETGLTLAAKYPINGIILDYMLPGLNGGEALSRIRSDDKIKQLPVHLISALDNLKDVQASDSQTTKPVSKERLEQIISSLSQTQKTLEILAIENDPNALFAINKLFEKENVNIHGIDNATQAIELLQDSNFDAIVLDLNLPGMSGFEFLDKATVDNKISLPVIFIYSGRDISEDDLHKLAPYSTHIITKSARSPERLVDEIHLFANQLACQSLSMQTPTMQDGRDTPENTNVALGEHTILLVDDDMRNTFALAKVLRKENLKVRLASSGQQSIDMLAQHNDIELVLMDIMMPGMDGYEAMRKIRSQDKFQELSIIAVTANAMPGDKEKCLNAGANDYLSKPIDVGQLLTMMKLWI</sequence>
<dbReference type="SMART" id="SM00387">
    <property type="entry name" value="HATPase_c"/>
    <property type="match status" value="1"/>
</dbReference>
<dbReference type="PROSITE" id="PS50109">
    <property type="entry name" value="HIS_KIN"/>
    <property type="match status" value="1"/>
</dbReference>
<dbReference type="InterPro" id="IPR036890">
    <property type="entry name" value="HATPase_C_sf"/>
</dbReference>
<keyword evidence="11" id="KW-1133">Transmembrane helix</keyword>
<dbReference type="SUPFAM" id="SSF158472">
    <property type="entry name" value="HAMP domain-like"/>
    <property type="match status" value="1"/>
</dbReference>
<evidence type="ECO:0000313" key="16">
    <source>
        <dbReference type="Proteomes" id="UP000029868"/>
    </source>
</evidence>
<feature type="domain" description="Response regulatory" evidence="13">
    <location>
        <begin position="923"/>
        <end position="1034"/>
    </location>
</feature>
<feature type="modified residue" description="4-aspartylphosphate" evidence="8">
    <location>
        <position position="1241"/>
    </location>
</feature>
<keyword evidence="7" id="KW-0902">Two-component regulatory system</keyword>
<evidence type="ECO:0000259" key="12">
    <source>
        <dbReference type="PROSITE" id="PS50109"/>
    </source>
</evidence>
<comment type="catalytic activity">
    <reaction evidence="1">
        <text>ATP + protein L-histidine = ADP + protein N-phospho-L-histidine.</text>
        <dbReference type="EC" id="2.7.13.3"/>
    </reaction>
</comment>
<evidence type="ECO:0000256" key="11">
    <source>
        <dbReference type="SAM" id="Phobius"/>
    </source>
</evidence>
<dbReference type="SUPFAM" id="SSF55781">
    <property type="entry name" value="GAF domain-like"/>
    <property type="match status" value="1"/>
</dbReference>
<dbReference type="Gene3D" id="3.30.450.40">
    <property type="match status" value="1"/>
</dbReference>
<dbReference type="CDD" id="cd16922">
    <property type="entry name" value="HATPase_EvgS-ArcB-TorS-like"/>
    <property type="match status" value="1"/>
</dbReference>
<dbReference type="CDD" id="cd00082">
    <property type="entry name" value="HisKA"/>
    <property type="match status" value="1"/>
</dbReference>
<feature type="modified residue" description="4-aspartylphosphate" evidence="8">
    <location>
        <position position="1090"/>
    </location>
</feature>
<organism evidence="15 16">
    <name type="scientific">Colwellia psychrerythraea</name>
    <name type="common">Vibrio psychroerythus</name>
    <dbReference type="NCBI Taxonomy" id="28229"/>
    <lineage>
        <taxon>Bacteria</taxon>
        <taxon>Pseudomonadati</taxon>
        <taxon>Pseudomonadota</taxon>
        <taxon>Gammaproteobacteria</taxon>
        <taxon>Alteromonadales</taxon>
        <taxon>Colwelliaceae</taxon>
        <taxon>Colwellia</taxon>
    </lineage>
</organism>
<dbReference type="PANTHER" id="PTHR45339:SF1">
    <property type="entry name" value="HYBRID SIGNAL TRANSDUCTION HISTIDINE KINASE J"/>
    <property type="match status" value="1"/>
</dbReference>
<dbReference type="Pfam" id="PF00512">
    <property type="entry name" value="HisKA"/>
    <property type="match status" value="1"/>
</dbReference>
<dbReference type="InterPro" id="IPR003594">
    <property type="entry name" value="HATPase_dom"/>
</dbReference>
<dbReference type="RefSeq" id="WP_052093653.1">
    <property type="nucleotide sequence ID" value="NZ_JQEC01000021.1"/>
</dbReference>
<dbReference type="PANTHER" id="PTHR45339">
    <property type="entry name" value="HYBRID SIGNAL TRANSDUCTION HISTIDINE KINASE J"/>
    <property type="match status" value="1"/>
</dbReference>
<evidence type="ECO:0000256" key="3">
    <source>
        <dbReference type="ARBA" id="ARBA00012438"/>
    </source>
</evidence>
<dbReference type="InterPro" id="IPR001789">
    <property type="entry name" value="Sig_transdc_resp-reg_receiver"/>
</dbReference>
<comment type="caution">
    <text evidence="15">The sequence shown here is derived from an EMBL/GenBank/DDBJ whole genome shotgun (WGS) entry which is preliminary data.</text>
</comment>
<dbReference type="PATRIC" id="fig|28229.3.peg.2128"/>
<dbReference type="InterPro" id="IPR036097">
    <property type="entry name" value="HisK_dim/P_sf"/>
</dbReference>
<evidence type="ECO:0000256" key="5">
    <source>
        <dbReference type="ARBA" id="ARBA00022679"/>
    </source>
</evidence>
<evidence type="ECO:0000313" key="15">
    <source>
        <dbReference type="EMBL" id="KGJ93950.1"/>
    </source>
</evidence>
<dbReference type="Proteomes" id="UP000029868">
    <property type="component" value="Unassembled WGS sequence"/>
</dbReference>
<dbReference type="Pfam" id="PF13185">
    <property type="entry name" value="GAF_2"/>
    <property type="match status" value="1"/>
</dbReference>
<dbReference type="Gene3D" id="3.30.565.10">
    <property type="entry name" value="Histidine kinase-like ATPase, C-terminal domain"/>
    <property type="match status" value="1"/>
</dbReference>
<evidence type="ECO:0000259" key="13">
    <source>
        <dbReference type="PROSITE" id="PS50110"/>
    </source>
</evidence>
<dbReference type="InterPro" id="IPR003661">
    <property type="entry name" value="HisK_dim/P_dom"/>
</dbReference>
<dbReference type="PROSITE" id="PS50885">
    <property type="entry name" value="HAMP"/>
    <property type="match status" value="1"/>
</dbReference>
<dbReference type="InterPro" id="IPR003018">
    <property type="entry name" value="GAF"/>
</dbReference>
<dbReference type="InterPro" id="IPR004358">
    <property type="entry name" value="Sig_transdc_His_kin-like_C"/>
</dbReference>
<gene>
    <name evidence="15" type="ORF">GAB14E_2505</name>
</gene>
<feature type="domain" description="Response regulatory" evidence="13">
    <location>
        <begin position="1041"/>
        <end position="1157"/>
    </location>
</feature>
<dbReference type="GO" id="GO:0000155">
    <property type="term" value="F:phosphorelay sensor kinase activity"/>
    <property type="evidence" value="ECO:0007669"/>
    <property type="project" value="InterPro"/>
</dbReference>
<evidence type="ECO:0000256" key="4">
    <source>
        <dbReference type="ARBA" id="ARBA00022553"/>
    </source>
</evidence>